<dbReference type="AlphaFoldDB" id="A0A0B7GPN4"/>
<evidence type="ECO:0000313" key="2">
    <source>
        <dbReference type="EMBL" id="QEJ98043.1"/>
    </source>
</evidence>
<sequence>MVNYNISLDDAAFAYLVYDKKHEGFSNHILLKEHNLYLNYSKKTEVLYYTNNENSIYIIGLCVDSHAELERSQIPAFLLTNNPGTIDEIIKMSARFAGNYVVLVSLEKELFAYTDATAFLQINYSKDAICFSSFAHLVAKILNKPFDECNLKIRESADYVAAMPNDITVYKNIKTVLPNHYFHINKFDVCRFYPYEELEYYDSYTDILNRHIVLIDNIVKEYAKYNNLVCPLTSGWDSRVVFSFLTRNIPDIQSYTFFHKNFTAETPDIVIPKKICKLKNKKYIQIPDLQPSDEFVSKITEIIGQHYYKSDIAMAYTYKDTFGASASITGDIIDQLGKSALVNLLPTFLATSSYFVAKKRNISPDAKKEVAIYLKRIKKEKHNWPYVYDLFGLEDQCGRWAGYARTIYSAAGITLLNIFNCKEIIDDWIRIRRSKRKKHCIHIYFLHALARDLLQIPFNPDEKFKFVSNSKVLFFLATHIRHLIKKIRKPHLKKNKKG</sequence>
<dbReference type="EMBL" id="CDNC01000001">
    <property type="protein sequence ID" value="CEM60413.1"/>
    <property type="molecule type" value="Genomic_DNA"/>
</dbReference>
<evidence type="ECO:0000313" key="1">
    <source>
        <dbReference type="EMBL" id="CEM60413.1"/>
    </source>
</evidence>
<dbReference type="Proteomes" id="UP000042527">
    <property type="component" value="Unassembled WGS sequence"/>
</dbReference>
<dbReference type="EMBL" id="CP042817">
    <property type="protein sequence ID" value="QEJ98043.1"/>
    <property type="molecule type" value="Genomic_DNA"/>
</dbReference>
<evidence type="ECO:0000313" key="4">
    <source>
        <dbReference type="Proteomes" id="UP000323594"/>
    </source>
</evidence>
<name>A0A0B7GPN4_TREPH</name>
<protein>
    <recommendedName>
        <fullName evidence="5">Asparagine synthetase domain-containing protein</fullName>
    </recommendedName>
</protein>
<accession>A0A0B7GPN4</accession>
<organism evidence="1 3">
    <name type="scientific">Treponema phagedenis</name>
    <dbReference type="NCBI Taxonomy" id="162"/>
    <lineage>
        <taxon>Bacteria</taxon>
        <taxon>Pseudomonadati</taxon>
        <taxon>Spirochaetota</taxon>
        <taxon>Spirochaetia</taxon>
        <taxon>Spirochaetales</taxon>
        <taxon>Treponemataceae</taxon>
        <taxon>Treponema</taxon>
    </lineage>
</organism>
<reference evidence="1" key="1">
    <citation type="submission" date="2015-01" db="EMBL/GenBank/DDBJ databases">
        <authorList>
            <person name="Xiang T."/>
            <person name="Song Y."/>
            <person name="Huang L."/>
            <person name="Wang B."/>
            <person name="Wu P."/>
        </authorList>
    </citation>
    <scope>NUCLEOTIDE SEQUENCE [LARGE SCALE GENOMIC DNA]</scope>
    <source>
        <strain evidence="1">V1</strain>
    </source>
</reference>
<reference evidence="3" key="2">
    <citation type="submission" date="2015-01" db="EMBL/GenBank/DDBJ databases">
        <authorList>
            <person name="Manzoor Shahid"/>
            <person name="Zubair Saima"/>
        </authorList>
    </citation>
    <scope>NUCLEOTIDE SEQUENCE [LARGE SCALE GENOMIC DNA]</scope>
    <source>
        <strain evidence="3">V1</strain>
    </source>
</reference>
<evidence type="ECO:0008006" key="5">
    <source>
        <dbReference type="Google" id="ProtNLM"/>
    </source>
</evidence>
<dbReference type="OrthoDB" id="2462219at2"/>
<reference evidence="2 4" key="3">
    <citation type="submission" date="2019-08" db="EMBL/GenBank/DDBJ databases">
        <authorList>
            <person name="Kuhnert P."/>
        </authorList>
    </citation>
    <scope>NUCLEOTIDE SEQUENCE [LARGE SCALE GENOMIC DNA]</scope>
    <source>
        <strain evidence="2 4">B36.5</strain>
    </source>
</reference>
<evidence type="ECO:0000313" key="3">
    <source>
        <dbReference type="Proteomes" id="UP000042527"/>
    </source>
</evidence>
<keyword evidence="3" id="KW-1185">Reference proteome</keyword>
<dbReference type="RefSeq" id="WP_024752523.1">
    <property type="nucleotide sequence ID" value="NZ_CDNC01000001.1"/>
</dbReference>
<dbReference type="Proteomes" id="UP000323594">
    <property type="component" value="Chromosome"/>
</dbReference>
<proteinExistence type="predicted"/>
<gene>
    <name evidence="2" type="ORF">FUT82_08570</name>
    <name evidence="1" type="ORF">TPHV1_10081</name>
</gene>